<dbReference type="RefSeq" id="WP_033675672.1">
    <property type="nucleotide sequence ID" value="NZ_CAMIAF010000014.1"/>
</dbReference>
<gene>
    <name evidence="1" type="ORF">SK608_0074</name>
</gene>
<dbReference type="AlphaFoldDB" id="A0A081R1K7"/>
<dbReference type="EMBL" id="JPFZ01000006">
    <property type="protein sequence ID" value="KEQ49080.1"/>
    <property type="molecule type" value="Genomic_DNA"/>
</dbReference>
<name>A0A081R1K7_STRMT</name>
<evidence type="ECO:0000313" key="1">
    <source>
        <dbReference type="EMBL" id="KEQ49080.1"/>
    </source>
</evidence>
<evidence type="ECO:0000313" key="2">
    <source>
        <dbReference type="Proteomes" id="UP000028022"/>
    </source>
</evidence>
<comment type="caution">
    <text evidence="1">The sequence shown here is derived from an EMBL/GenBank/DDBJ whole genome shotgun (WGS) entry which is preliminary data.</text>
</comment>
<reference evidence="1 2" key="1">
    <citation type="submission" date="2014-05" db="EMBL/GenBank/DDBJ databases">
        <authorList>
            <person name="Daugherty S.C."/>
            <person name="Tallon L.J."/>
            <person name="Sadzewicz L."/>
            <person name="Kilian M."/>
            <person name="Tettelin H."/>
        </authorList>
    </citation>
    <scope>NUCLEOTIDE SEQUENCE [LARGE SCALE GENOMIC DNA]</scope>
    <source>
        <strain evidence="1 2">SK608</strain>
    </source>
</reference>
<accession>A0A081R1K7</accession>
<proteinExistence type="predicted"/>
<organism evidence="1 2">
    <name type="scientific">Streptococcus mitis</name>
    <dbReference type="NCBI Taxonomy" id="28037"/>
    <lineage>
        <taxon>Bacteria</taxon>
        <taxon>Bacillati</taxon>
        <taxon>Bacillota</taxon>
        <taxon>Bacilli</taxon>
        <taxon>Lactobacillales</taxon>
        <taxon>Streptococcaceae</taxon>
        <taxon>Streptococcus</taxon>
        <taxon>Streptococcus mitis group</taxon>
    </lineage>
</organism>
<sequence length="251" mass="28701">MSLNIGMSLSGPTIGISPDFREFINVINKKRYIRKSRIDNIHFPFAGQSTMSWELRGDYKHGFYAFSSIAFEGEFGPNPDVFMLFSKNDNLIEFNSKEHSLNDDDLTVVKLKKNIFKNNKYEYGIEKELNYYSNSESEYDIRPFIIVVFGEDSLGFATITLINKSSSTANSNGFIGGTMPGTGVSPFQPQARKLVWPTGKDLLRTLKEPQTGRSFRLDKEQVDNILNLKRYFINLLEPNIAKVLKEEYITE</sequence>
<dbReference type="Proteomes" id="UP000028022">
    <property type="component" value="Unassembled WGS sequence"/>
</dbReference>
<protein>
    <submittedName>
        <fullName evidence="1">Uncharacterized protein</fullName>
    </submittedName>
</protein>